<dbReference type="InterPro" id="IPR051311">
    <property type="entry name" value="DedA_domain"/>
</dbReference>
<name>A0A0S3QVS1_THET7</name>
<feature type="transmembrane region" description="Helical" evidence="1">
    <location>
        <begin position="12"/>
        <end position="36"/>
    </location>
</feature>
<evidence type="ECO:0000313" key="3">
    <source>
        <dbReference type="EMBL" id="BAT72412.1"/>
    </source>
</evidence>
<dbReference type="Proteomes" id="UP000063234">
    <property type="component" value="Chromosome"/>
</dbReference>
<dbReference type="KEGG" id="ttk:TST_1628"/>
<dbReference type="PANTHER" id="PTHR42709">
    <property type="entry name" value="ALKALINE PHOSPHATASE LIKE PROTEIN"/>
    <property type="match status" value="1"/>
</dbReference>
<dbReference type="GO" id="GO:0005886">
    <property type="term" value="C:plasma membrane"/>
    <property type="evidence" value="ECO:0007669"/>
    <property type="project" value="TreeGrafter"/>
</dbReference>
<feature type="domain" description="VTT" evidence="2">
    <location>
        <begin position="24"/>
        <end position="144"/>
    </location>
</feature>
<proteinExistence type="predicted"/>
<dbReference type="Pfam" id="PF09335">
    <property type="entry name" value="VTT_dom"/>
    <property type="match status" value="1"/>
</dbReference>
<keyword evidence="1" id="KW-0472">Membrane</keyword>
<feature type="transmembrane region" description="Helical" evidence="1">
    <location>
        <begin position="129"/>
        <end position="151"/>
    </location>
</feature>
<dbReference type="EMBL" id="AP013035">
    <property type="protein sequence ID" value="BAT72412.1"/>
    <property type="molecule type" value="Genomic_DNA"/>
</dbReference>
<evidence type="ECO:0000256" key="1">
    <source>
        <dbReference type="SAM" id="Phobius"/>
    </source>
</evidence>
<dbReference type="STRING" id="1298851.TST_1628"/>
<reference evidence="4" key="1">
    <citation type="journal article" date="2018" name="Science">
        <title>A primordial and reversible TCA cycle in a facultatively chemolithoautotrophic thermophile.</title>
        <authorList>
            <person name="Nunoura T."/>
            <person name="Chikaraishi Y."/>
            <person name="Izaki R."/>
            <person name="Suwa T."/>
            <person name="Sato T."/>
            <person name="Harada T."/>
            <person name="Mori K."/>
            <person name="Kato Y."/>
            <person name="Miyazaki M."/>
            <person name="Shimamura S."/>
            <person name="Yanagawa K."/>
            <person name="Shuto A."/>
            <person name="Ohkouchi N."/>
            <person name="Fujita N."/>
            <person name="Takaki Y."/>
            <person name="Atomi H."/>
            <person name="Takai K."/>
        </authorList>
    </citation>
    <scope>NUCLEOTIDE SEQUENCE [LARGE SCALE GENOMIC DNA]</scope>
    <source>
        <strain evidence="4">DSM 17441 / JCM 13301 / NBRC 103674 / ABI70S6</strain>
    </source>
</reference>
<gene>
    <name evidence="3" type="ORF">TST_1628</name>
</gene>
<dbReference type="PANTHER" id="PTHR42709:SF2">
    <property type="entry name" value="INNER MEMBRANE PROTEIN YOHD"/>
    <property type="match status" value="1"/>
</dbReference>
<feature type="transmembrane region" description="Helical" evidence="1">
    <location>
        <begin position="163"/>
        <end position="182"/>
    </location>
</feature>
<keyword evidence="1" id="KW-1133">Transmembrane helix</keyword>
<organism evidence="3 4">
    <name type="scientific">Thermosulfidibacter takaii (strain DSM 17441 / JCM 13301 / NBRC 103674 / ABI70S6)</name>
    <dbReference type="NCBI Taxonomy" id="1298851"/>
    <lineage>
        <taxon>Bacteria</taxon>
        <taxon>Pseudomonadati</taxon>
        <taxon>Thermosulfidibacterota</taxon>
        <taxon>Thermosulfidibacteria</taxon>
        <taxon>Thermosulfidibacterales</taxon>
        <taxon>Thermosulfidibacteraceae</taxon>
    </lineage>
</organism>
<dbReference type="InterPro" id="IPR032816">
    <property type="entry name" value="VTT_dom"/>
</dbReference>
<sequence length="191" mass="21221">MDSYSSLIAHGGYIAVFIGTLIEGEITMVLSGFLASQSVFDLRVVVLIGAVGGFIGDQLFFWIGRLSNKASLLKKLDRNVKYRKARRIVRKYGSYIILVSRYLVGMRMALSFALGAMRVPCLRFSLMNFISAMIWAPSVALLGYAMGSVALKVLGDIKRYETALILAALVVALIAFLIKRYLENVEERRLP</sequence>
<feature type="transmembrane region" description="Helical" evidence="1">
    <location>
        <begin position="42"/>
        <end position="64"/>
    </location>
</feature>
<dbReference type="AlphaFoldDB" id="A0A0S3QVS1"/>
<accession>A0A0S3QVS1</accession>
<feature type="transmembrane region" description="Helical" evidence="1">
    <location>
        <begin position="92"/>
        <end position="117"/>
    </location>
</feature>
<evidence type="ECO:0000313" key="4">
    <source>
        <dbReference type="Proteomes" id="UP000063234"/>
    </source>
</evidence>
<evidence type="ECO:0000259" key="2">
    <source>
        <dbReference type="Pfam" id="PF09335"/>
    </source>
</evidence>
<keyword evidence="4" id="KW-1185">Reference proteome</keyword>
<keyword evidence="1" id="KW-0812">Transmembrane</keyword>
<protein>
    <recommendedName>
        <fullName evidence="2">VTT domain-containing protein</fullName>
    </recommendedName>
</protein>